<dbReference type="PANTHER" id="PTHR15462">
    <property type="entry name" value="SERINE PROTEASE"/>
    <property type="match status" value="1"/>
</dbReference>
<keyword evidence="5" id="KW-1185">Reference proteome</keyword>
<dbReference type="InterPro" id="IPR043504">
    <property type="entry name" value="Peptidase_S1_PA_chymotrypsin"/>
</dbReference>
<evidence type="ECO:0000313" key="4">
    <source>
        <dbReference type="EMBL" id="GIH10668.1"/>
    </source>
</evidence>
<evidence type="ECO:0000313" key="5">
    <source>
        <dbReference type="Proteomes" id="UP000612899"/>
    </source>
</evidence>
<reference evidence="4" key="1">
    <citation type="submission" date="2021-01" db="EMBL/GenBank/DDBJ databases">
        <title>Whole genome shotgun sequence of Rhizocola hellebori NBRC 109834.</title>
        <authorList>
            <person name="Komaki H."/>
            <person name="Tamura T."/>
        </authorList>
    </citation>
    <scope>NUCLEOTIDE SEQUENCE</scope>
    <source>
        <strain evidence="4">NBRC 109834</strain>
    </source>
</reference>
<dbReference type="Gene3D" id="2.40.10.10">
    <property type="entry name" value="Trypsin-like serine proteases"/>
    <property type="match status" value="2"/>
</dbReference>
<dbReference type="InterPro" id="IPR009003">
    <property type="entry name" value="Peptidase_S1_PA"/>
</dbReference>
<evidence type="ECO:0008006" key="6">
    <source>
        <dbReference type="Google" id="ProtNLM"/>
    </source>
</evidence>
<dbReference type="Proteomes" id="UP000612899">
    <property type="component" value="Unassembled WGS sequence"/>
</dbReference>
<feature type="chain" id="PRO_5035162288" description="Peptidase" evidence="3">
    <location>
        <begin position="28"/>
        <end position="331"/>
    </location>
</feature>
<protein>
    <recommendedName>
        <fullName evidence="6">Peptidase</fullName>
    </recommendedName>
</protein>
<sequence>MLSFRGVLIAATAACLAALSVPGSAFASPEVATTHLTHGAQLLGATPQQALDRYWTPERRREAEANTAAGLHRPVYSSEHAPGVTGQPEGPAVTIAPSAISSAVKWPGGQYAAPAAMMGKLYFTSDQGLGGVCSATVVSTEIKSVIFTAAHCVHGGKFRGYSTNLWFYPAVKNGFQSSYGGWPGFRVEVPAGWRTNSYPEMDYAGVVLLFNNLAQTVQSRTGALGITWNQPKNYYAYAFGYPGAAPFNGKDLYYCHGSTSVSFLNSSVLALPCNMTPGSSGGAWLFNFNSGNGFGLVNGVTSELQTWPGGWNYSPYFGNGAGAIYNLVRWG</sequence>
<dbReference type="EMBL" id="BONY01000102">
    <property type="protein sequence ID" value="GIH10668.1"/>
    <property type="molecule type" value="Genomic_DNA"/>
</dbReference>
<dbReference type="SUPFAM" id="SSF50494">
    <property type="entry name" value="Trypsin-like serine proteases"/>
    <property type="match status" value="1"/>
</dbReference>
<evidence type="ECO:0000256" key="3">
    <source>
        <dbReference type="SAM" id="SignalP"/>
    </source>
</evidence>
<feature type="signal peptide" evidence="3">
    <location>
        <begin position="1"/>
        <end position="27"/>
    </location>
</feature>
<evidence type="ECO:0000256" key="1">
    <source>
        <dbReference type="ARBA" id="ARBA00022729"/>
    </source>
</evidence>
<gene>
    <name evidence="4" type="ORF">Rhe02_87350</name>
</gene>
<organism evidence="4 5">
    <name type="scientific">Rhizocola hellebori</name>
    <dbReference type="NCBI Taxonomy" id="1392758"/>
    <lineage>
        <taxon>Bacteria</taxon>
        <taxon>Bacillati</taxon>
        <taxon>Actinomycetota</taxon>
        <taxon>Actinomycetes</taxon>
        <taxon>Micromonosporales</taxon>
        <taxon>Micromonosporaceae</taxon>
        <taxon>Rhizocola</taxon>
    </lineage>
</organism>
<dbReference type="AlphaFoldDB" id="A0A8J3QGY4"/>
<proteinExistence type="predicted"/>
<dbReference type="RefSeq" id="WP_203914384.1">
    <property type="nucleotide sequence ID" value="NZ_BONY01000102.1"/>
</dbReference>
<comment type="caution">
    <text evidence="4">The sequence shown here is derived from an EMBL/GenBank/DDBJ whole genome shotgun (WGS) entry which is preliminary data.</text>
</comment>
<dbReference type="InterPro" id="IPR050966">
    <property type="entry name" value="Glutamyl_endopeptidase"/>
</dbReference>
<feature type="region of interest" description="Disordered" evidence="2">
    <location>
        <begin position="62"/>
        <end position="92"/>
    </location>
</feature>
<keyword evidence="1 3" id="KW-0732">Signal</keyword>
<name>A0A8J3QGY4_9ACTN</name>
<evidence type="ECO:0000256" key="2">
    <source>
        <dbReference type="SAM" id="MobiDB-lite"/>
    </source>
</evidence>
<accession>A0A8J3QGY4</accession>